<feature type="compositionally biased region" description="Basic and acidic residues" evidence="4">
    <location>
        <begin position="1917"/>
        <end position="1937"/>
    </location>
</feature>
<protein>
    <submittedName>
        <fullName evidence="5">Uncharacterized protein</fullName>
    </submittedName>
</protein>
<dbReference type="EMBL" id="JAPFFF010000019">
    <property type="protein sequence ID" value="KAK8858056.1"/>
    <property type="molecule type" value="Genomic_DNA"/>
</dbReference>
<keyword evidence="6" id="KW-1185">Reference proteome</keyword>
<feature type="region of interest" description="Disordered" evidence="4">
    <location>
        <begin position="1497"/>
        <end position="1522"/>
    </location>
</feature>
<gene>
    <name evidence="5" type="ORF">M9Y10_013156</name>
</gene>
<sequence>MEAYGTSNFSFKYGIHTVSIDYLCGHGPDSDVKIVSLEIQFDVFGYLFKKLPFLRCQVGQISFELNTNKSGDNKRNKNQFFNYACSNDNLNSRLKSRQRNKYQKQNPQKLRIHQLNHNQDNQVDQNEENTISQNDVKQNDASSQQQQNNFAQDEIQNQNQQETPKSDQKPLERWIARRLLSFVLAIFVRSAQIDNNSFTLKIGHMILHIKNISIFYNRSATSIVSHIHYNEMSLTTDKQLPFLLSPQENVDANGNNDENNDNNAKGINNSNNNSNENTEDSESVVLFRVPDISVTITSDTQSFKYFLGGMLSQYLVKIEELNIDYSDGQMSVSSIQSQMYVRNDPSSKTQVDVSQVLVMFPVSDFYTKTFSGTVNDIIISLDSGKIVSGPILITRNEQPFFSSHSMKYRKGKADFEYLDATISTPFIIDLSLFKKYFGVFSEEIGREFQNLSDSRNNFSKFDSEESEDNIRPGANEYSSLSNFYNSTDSSNTIYNINDTDSNLNINNNNNNSSSLSEATSAFNEQSEIQNEIEMDIEKYDQKPNGDNDSEDESRNEFESVYDFTDDYSWAQGSESSSNYKFSVEDEMYYKSKSNFGSNGAPNNSSRRYRRIRRKKNQSSLIINATTAILRFNLSDNHVMTYNMKQFSYSNNLITAKSFTLDTSFTDFQHVTSALNETKINEELKNSSSKLAFIEQQAKSSLNGNINVNANDYPNYQKLVHRFFECHHASFNFNNPLIAFKCSTGNVFLTNEFAEASFMQEFLALFRFIHNQTKVNNKFEKNISKNDSNLSLKNDEKEKENESDENEEDNQPLTQYCLSCDIHKFMIEMKANSLVSKIHRSNEAKRLAIEGLQIRQEKAIQIMNANLLNEANSTSSSSFSLNEFEQSSRKMLFDLYKASIEKVQVQKDDDLFYVLSKDFHISIDGPKIKNRKEGIEELKKAVKFTKKKGDIYRSLKKKSKIKSFDDEYNKYSEKADNDQIQLNDDIIENENSDVFNKKNEKFDKHEFEDNVNKIGAFDGGVISLNAASITVSAPRIGTISTFKAVKTNGTMLIMKQKALKNDDLYHFPIHCDQKSIELMIPRISHRTITVFNIDECLCDDAYFKYSAAFRELQQDFFFGTLVFGRHKFSFQRLEFFDNMRLRYRLKLNMNIKSLDIDYNTKYDVYSQFPLFRVQLPNFKVVCDDNETFQLSSENIYLKILNNEQLDYSFLLTLPGPSMKLKFISYNPIYEALMKNLTKKLNDDTGQSKLKFTKDELLLLRCRCKKRPFFIPIHGYRMNDPSYDPYKMFRTQSFSAHFILNFDNSQNASLNLDFLQPVIDSFIAKKSVRLSFIEPCSYINHYYCPKLNFVDFSIKFPGVLVTMNKNKIISKIIGDNTSLKFNNRQRKSMFNSNEQNKIDEPIKNYFSLDVNGQNMKINATIDEHLLADFQISTINVNYEKGYSVDVNIGNITSEFSPLIINLLAYPPIIKMNQSNKTTKLADSNSTALPLTMAIQQTSNSSIGKNSTSSQQTQSNSQNDSNDDNSLSSSYFTFAFPKYENHTELPTFDRDDQFQKLFKKRTVMIKIDSAITTLRFSNNKTMKSIATSIRFEQRIIPKNDEEVKNQRQSNMIDFDFNLCPPLQSIAADSFTLTTAKKGVQLINLEKPYFAFSKATNLTYYQIVGSTLTISPTEEDFSFFIPAAKNFFNDIYSIHKERQRNELEKSESEHIIRAVTSSSYLRQFVIRLIGSDMTTLGTMTGDDIIVQIRRSDQLLEIGQILIRKITAINELVSEDSFKKVIETTKEPFLTVKYDKPPIHMKNSFIQSIRIMINPFKLRIDTSYFKKLNNEFPSASLLRVFILEGEIKSPDGEISEVSEISTENDLSKPKSRTKHGNSMTHSSSDHFSSISGLEQSDMESSNAAAYDDNLYKEKKKKKNKDKSKAASESDTEANNKKYEKSEKKRQKKEKKERKKENKKLAKESFYNRALRLKNIFFCQHFTFLEVPIEVSFRSYDDNNSPYSNSQGQLNSATSSSSAKDNQNTLTPTNLIVDRNMQIGNLEIVDFYGDYKMLFKDISWHLKSSYFRSLSSLLLKKKRNSQMSPPKPDS</sequence>
<feature type="region of interest" description="Disordered" evidence="4">
    <location>
        <begin position="119"/>
        <end position="148"/>
    </location>
</feature>
<evidence type="ECO:0000313" key="6">
    <source>
        <dbReference type="Proteomes" id="UP001470230"/>
    </source>
</evidence>
<feature type="compositionally biased region" description="Polar residues" evidence="4">
    <location>
        <begin position="2001"/>
        <end position="2019"/>
    </location>
</feature>
<feature type="region of interest" description="Disordered" evidence="4">
    <location>
        <begin position="1908"/>
        <end position="1954"/>
    </location>
</feature>
<feature type="region of interest" description="Disordered" evidence="4">
    <location>
        <begin position="247"/>
        <end position="281"/>
    </location>
</feature>
<dbReference type="PANTHER" id="PTHR45981">
    <property type="entry name" value="LD02310P"/>
    <property type="match status" value="1"/>
</dbReference>
<organism evidence="5 6">
    <name type="scientific">Tritrichomonas musculus</name>
    <dbReference type="NCBI Taxonomy" id="1915356"/>
    <lineage>
        <taxon>Eukaryota</taxon>
        <taxon>Metamonada</taxon>
        <taxon>Parabasalia</taxon>
        <taxon>Tritrichomonadida</taxon>
        <taxon>Tritrichomonadidae</taxon>
        <taxon>Tritrichomonas</taxon>
    </lineage>
</organism>
<feature type="compositionally biased region" description="Low complexity" evidence="4">
    <location>
        <begin position="139"/>
        <end position="148"/>
    </location>
</feature>
<comment type="caution">
    <text evidence="5">The sequence shown here is derived from an EMBL/GenBank/DDBJ whole genome shotgun (WGS) entry which is preliminary data.</text>
</comment>
<dbReference type="Proteomes" id="UP001470230">
    <property type="component" value="Unassembled WGS sequence"/>
</dbReference>
<feature type="compositionally biased region" description="Acidic residues" evidence="4">
    <location>
        <begin position="800"/>
        <end position="809"/>
    </location>
</feature>
<evidence type="ECO:0000313" key="5">
    <source>
        <dbReference type="EMBL" id="KAK8858056.1"/>
    </source>
</evidence>
<evidence type="ECO:0000256" key="1">
    <source>
        <dbReference type="ARBA" id="ARBA00004127"/>
    </source>
</evidence>
<feature type="region of interest" description="Disordered" evidence="4">
    <location>
        <begin position="785"/>
        <end position="809"/>
    </location>
</feature>
<feature type="region of interest" description="Disordered" evidence="4">
    <location>
        <begin position="504"/>
        <end position="524"/>
    </location>
</feature>
<evidence type="ECO:0000256" key="4">
    <source>
        <dbReference type="SAM" id="MobiDB-lite"/>
    </source>
</evidence>
<evidence type="ECO:0000256" key="3">
    <source>
        <dbReference type="ARBA" id="ARBA00004656"/>
    </source>
</evidence>
<feature type="region of interest" description="Disordered" evidence="4">
    <location>
        <begin position="1848"/>
        <end position="1889"/>
    </location>
</feature>
<feature type="region of interest" description="Disordered" evidence="4">
    <location>
        <begin position="1995"/>
        <end position="2019"/>
    </location>
</feature>
<feature type="compositionally biased region" description="Low complexity" evidence="4">
    <location>
        <begin position="249"/>
        <end position="276"/>
    </location>
</feature>
<comment type="subcellular location">
    <subcellularLocation>
        <location evidence="1">Endomembrane system</location>
        <topology evidence="1">Multi-pass membrane protein</topology>
    </subcellularLocation>
    <subcellularLocation>
        <location evidence="2">Endosome</location>
    </subcellularLocation>
    <subcellularLocation>
        <location evidence="3">Lysosome membrane</location>
    </subcellularLocation>
</comment>
<evidence type="ECO:0000256" key="2">
    <source>
        <dbReference type="ARBA" id="ARBA00004177"/>
    </source>
</evidence>
<feature type="compositionally biased region" description="Basic residues" evidence="4">
    <location>
        <begin position="1938"/>
        <end position="1948"/>
    </location>
</feature>
<name>A0ABR2I6F1_9EUKA</name>
<accession>A0ABR2I6F1</accession>
<feature type="compositionally biased region" description="Low complexity" evidence="4">
    <location>
        <begin position="1873"/>
        <end position="1886"/>
    </location>
</feature>
<reference evidence="5 6" key="1">
    <citation type="submission" date="2024-04" db="EMBL/GenBank/DDBJ databases">
        <title>Tritrichomonas musculus Genome.</title>
        <authorList>
            <person name="Alves-Ferreira E."/>
            <person name="Grigg M."/>
            <person name="Lorenzi H."/>
            <person name="Galac M."/>
        </authorList>
    </citation>
    <scope>NUCLEOTIDE SEQUENCE [LARGE SCALE GENOMIC DNA]</scope>
    <source>
        <strain evidence="5 6">EAF2021</strain>
    </source>
</reference>
<proteinExistence type="predicted"/>
<feature type="compositionally biased region" description="Low complexity" evidence="4">
    <location>
        <begin position="504"/>
        <end position="516"/>
    </location>
</feature>